<feature type="domain" description="FHA" evidence="2">
    <location>
        <begin position="7"/>
        <end position="57"/>
    </location>
</feature>
<evidence type="ECO:0000313" key="3">
    <source>
        <dbReference type="EMBL" id="EHJ36461.1"/>
    </source>
</evidence>
<evidence type="ECO:0000259" key="2">
    <source>
        <dbReference type="PROSITE" id="PS50006"/>
    </source>
</evidence>
<dbReference type="Proteomes" id="UP000004407">
    <property type="component" value="Unassembled WGS sequence"/>
</dbReference>
<dbReference type="InterPro" id="IPR000253">
    <property type="entry name" value="FHA_dom"/>
</dbReference>
<dbReference type="Gene3D" id="2.60.200.20">
    <property type="match status" value="1"/>
</dbReference>
<protein>
    <recommendedName>
        <fullName evidence="2">FHA domain-containing protein</fullName>
    </recommendedName>
</protein>
<evidence type="ECO:0000256" key="1">
    <source>
        <dbReference type="SAM" id="Phobius"/>
    </source>
</evidence>
<dbReference type="PROSITE" id="PS50006">
    <property type="entry name" value="FHA_DOMAIN"/>
    <property type="match status" value="1"/>
</dbReference>
<sequence length="203" mass="23297">MKIGDSIIIGRMGQQPMHLTDTSIDPQHGTLRKTGSDTYQIEDNNSSKGIFVFGMRIKRKTIKEDTPIFIGTFKTNVKQLLTDCQNINLEDVWRDYDYNKRKWDRYSMYVNSIRLLTPIITTMLTQVVGQNVIVSATVLVTIMVIAIVVGEKVLEKKNIALATLNTKMQAEYVCPHCHRFLGFIPYKVLKQKKYCQYCGIPLK</sequence>
<evidence type="ECO:0000313" key="4">
    <source>
        <dbReference type="Proteomes" id="UP000004407"/>
    </source>
</evidence>
<feature type="transmembrane region" description="Helical" evidence="1">
    <location>
        <begin position="108"/>
        <end position="126"/>
    </location>
</feature>
<dbReference type="HOGENOM" id="CLU_1271283_0_0_10"/>
<comment type="caution">
    <text evidence="3">The sequence shown here is derived from an EMBL/GenBank/DDBJ whole genome shotgun (WGS) entry which is preliminary data.</text>
</comment>
<accession>G6B1F2</accession>
<keyword evidence="1" id="KW-1133">Transmembrane helix</keyword>
<dbReference type="RefSeq" id="WP_007902753.1">
    <property type="nucleotide sequence ID" value="NZ_JH379469.1"/>
</dbReference>
<dbReference type="InterPro" id="IPR008984">
    <property type="entry name" value="SMAD_FHA_dom_sf"/>
</dbReference>
<feature type="transmembrane region" description="Helical" evidence="1">
    <location>
        <begin position="132"/>
        <end position="150"/>
    </location>
</feature>
<keyword evidence="1" id="KW-0472">Membrane</keyword>
<dbReference type="SUPFAM" id="SSF49879">
    <property type="entry name" value="SMAD/FHA domain"/>
    <property type="match status" value="1"/>
</dbReference>
<dbReference type="CDD" id="cd00060">
    <property type="entry name" value="FHA"/>
    <property type="match status" value="1"/>
</dbReference>
<dbReference type="EMBL" id="AFZZ01000243">
    <property type="protein sequence ID" value="EHJ36461.1"/>
    <property type="molecule type" value="Genomic_DNA"/>
</dbReference>
<proteinExistence type="predicted"/>
<dbReference type="AlphaFoldDB" id="G6B1F2"/>
<dbReference type="eggNOG" id="COG1716">
    <property type="taxonomic scope" value="Bacteria"/>
</dbReference>
<dbReference type="Pfam" id="PF00498">
    <property type="entry name" value="FHA"/>
    <property type="match status" value="1"/>
</dbReference>
<reference evidence="3 4" key="1">
    <citation type="submission" date="2011-08" db="EMBL/GenBank/DDBJ databases">
        <authorList>
            <person name="Weinstock G."/>
            <person name="Sodergren E."/>
            <person name="Clifton S."/>
            <person name="Fulton L."/>
            <person name="Fulton B."/>
            <person name="Courtney L."/>
            <person name="Fronick C."/>
            <person name="Harrison M."/>
            <person name="Strong C."/>
            <person name="Farmer C."/>
            <person name="Delahaunty K."/>
            <person name="Markovic C."/>
            <person name="Hall O."/>
            <person name="Minx P."/>
            <person name="Tomlinson C."/>
            <person name="Mitreva M."/>
            <person name="Hou S."/>
            <person name="Chen J."/>
            <person name="Wollam A."/>
            <person name="Pepin K.H."/>
            <person name="Johnson M."/>
            <person name="Bhonagiri V."/>
            <person name="Zhang X."/>
            <person name="Suruliraj S."/>
            <person name="Warren W."/>
            <person name="Chinwalla A."/>
            <person name="Mardis E.R."/>
            <person name="Wilson R.K."/>
        </authorList>
    </citation>
    <scope>NUCLEOTIDE SEQUENCE [LARGE SCALE GENOMIC DNA]</scope>
    <source>
        <strain evidence="3 4">DSM 18206</strain>
    </source>
</reference>
<keyword evidence="1" id="KW-0812">Transmembrane</keyword>
<dbReference type="GeneID" id="78338121"/>
<organism evidence="3 4">
    <name type="scientific">Leyella stercorea DSM 18206</name>
    <dbReference type="NCBI Taxonomy" id="1002367"/>
    <lineage>
        <taxon>Bacteria</taxon>
        <taxon>Pseudomonadati</taxon>
        <taxon>Bacteroidota</taxon>
        <taxon>Bacteroidia</taxon>
        <taxon>Bacteroidales</taxon>
        <taxon>Prevotellaceae</taxon>
        <taxon>Leyella</taxon>
    </lineage>
</organism>
<gene>
    <name evidence="3" type="ORF">HMPREF0673_02723</name>
</gene>
<name>G6B1F2_9BACT</name>